<comment type="function">
    <text evidence="6">Methylates ribosomal protein L11.</text>
</comment>
<evidence type="ECO:0000256" key="6">
    <source>
        <dbReference type="HAMAP-Rule" id="MF_00735"/>
    </source>
</evidence>
<feature type="binding site" evidence="6">
    <location>
        <position position="140"/>
    </location>
    <ligand>
        <name>S-adenosyl-L-methionine</name>
        <dbReference type="ChEBI" id="CHEBI:59789"/>
    </ligand>
</feature>
<feature type="binding site" evidence="6">
    <location>
        <position position="239"/>
    </location>
    <ligand>
        <name>S-adenosyl-L-methionine</name>
        <dbReference type="ChEBI" id="CHEBI:59789"/>
    </ligand>
</feature>
<dbReference type="GO" id="GO:0005840">
    <property type="term" value="C:ribosome"/>
    <property type="evidence" value="ECO:0007669"/>
    <property type="project" value="UniProtKB-KW"/>
</dbReference>
<dbReference type="GO" id="GO:0032259">
    <property type="term" value="P:methylation"/>
    <property type="evidence" value="ECO:0007669"/>
    <property type="project" value="UniProtKB-KW"/>
</dbReference>
<name>A0ABX7T8X5_9SPHN</name>
<evidence type="ECO:0000256" key="3">
    <source>
        <dbReference type="ARBA" id="ARBA00022603"/>
    </source>
</evidence>
<keyword evidence="5 6" id="KW-0949">S-adenosyl-L-methionine</keyword>
<dbReference type="RefSeq" id="WP_207988498.1">
    <property type="nucleotide sequence ID" value="NZ_CP071794.1"/>
</dbReference>
<comment type="subcellular location">
    <subcellularLocation>
        <location evidence="6">Cytoplasm</location>
    </subcellularLocation>
</comment>
<comment type="similarity">
    <text evidence="1 6">Belongs to the methyltransferase superfamily. PrmA family.</text>
</comment>
<dbReference type="SUPFAM" id="SSF53335">
    <property type="entry name" value="S-adenosyl-L-methionine-dependent methyltransferases"/>
    <property type="match status" value="1"/>
</dbReference>
<keyword evidence="2 6" id="KW-0963">Cytoplasm</keyword>
<evidence type="ECO:0000313" key="8">
    <source>
        <dbReference type="Proteomes" id="UP000663923"/>
    </source>
</evidence>
<dbReference type="InterPro" id="IPR050078">
    <property type="entry name" value="Ribosomal_L11_MeTrfase_PrmA"/>
</dbReference>
<feature type="binding site" evidence="6">
    <location>
        <position position="187"/>
    </location>
    <ligand>
        <name>S-adenosyl-L-methionine</name>
        <dbReference type="ChEBI" id="CHEBI:59789"/>
    </ligand>
</feature>
<protein>
    <recommendedName>
        <fullName evidence="6">Ribosomal protein L11 methyltransferase</fullName>
        <shortName evidence="6">L11 Mtase</shortName>
        <ecNumber evidence="6">2.1.1.-</ecNumber>
    </recommendedName>
</protein>
<dbReference type="GO" id="GO:0008168">
    <property type="term" value="F:methyltransferase activity"/>
    <property type="evidence" value="ECO:0007669"/>
    <property type="project" value="UniProtKB-KW"/>
</dbReference>
<accession>A0ABX7T8X5</accession>
<dbReference type="Proteomes" id="UP000663923">
    <property type="component" value="Chromosome"/>
</dbReference>
<keyword evidence="3 6" id="KW-0489">Methyltransferase</keyword>
<keyword evidence="7" id="KW-0687">Ribonucleoprotein</keyword>
<dbReference type="PANTHER" id="PTHR43648">
    <property type="entry name" value="ELECTRON TRANSFER FLAVOPROTEIN BETA SUBUNIT LYSINE METHYLTRANSFERASE"/>
    <property type="match status" value="1"/>
</dbReference>
<dbReference type="InterPro" id="IPR029063">
    <property type="entry name" value="SAM-dependent_MTases_sf"/>
</dbReference>
<dbReference type="EC" id="2.1.1.-" evidence="6"/>
<keyword evidence="4 6" id="KW-0808">Transferase</keyword>
<dbReference type="CDD" id="cd02440">
    <property type="entry name" value="AdoMet_MTases"/>
    <property type="match status" value="1"/>
</dbReference>
<proteinExistence type="inferred from homology"/>
<evidence type="ECO:0000256" key="5">
    <source>
        <dbReference type="ARBA" id="ARBA00022691"/>
    </source>
</evidence>
<evidence type="ECO:0000313" key="7">
    <source>
        <dbReference type="EMBL" id="QTD56652.1"/>
    </source>
</evidence>
<evidence type="ECO:0000256" key="2">
    <source>
        <dbReference type="ARBA" id="ARBA00022490"/>
    </source>
</evidence>
<organism evidence="7 8">
    <name type="scientific">Parasphingorhabdus cellanae</name>
    <dbReference type="NCBI Taxonomy" id="2806553"/>
    <lineage>
        <taxon>Bacteria</taxon>
        <taxon>Pseudomonadati</taxon>
        <taxon>Pseudomonadota</taxon>
        <taxon>Alphaproteobacteria</taxon>
        <taxon>Sphingomonadales</taxon>
        <taxon>Sphingomonadaceae</taxon>
        <taxon>Parasphingorhabdus</taxon>
    </lineage>
</organism>
<feature type="binding site" evidence="6">
    <location>
        <position position="164"/>
    </location>
    <ligand>
        <name>S-adenosyl-L-methionine</name>
        <dbReference type="ChEBI" id="CHEBI:59789"/>
    </ligand>
</feature>
<dbReference type="Pfam" id="PF06325">
    <property type="entry name" value="PrmA"/>
    <property type="match status" value="1"/>
</dbReference>
<dbReference type="PANTHER" id="PTHR43648:SF1">
    <property type="entry name" value="ELECTRON TRANSFER FLAVOPROTEIN BETA SUBUNIT LYSINE METHYLTRANSFERASE"/>
    <property type="match status" value="1"/>
</dbReference>
<evidence type="ECO:0000256" key="1">
    <source>
        <dbReference type="ARBA" id="ARBA00009741"/>
    </source>
</evidence>
<keyword evidence="8" id="KW-1185">Reference proteome</keyword>
<reference evidence="7 8" key="1">
    <citation type="submission" date="2021-03" db="EMBL/GenBank/DDBJ databases">
        <title>Complete genome of Parasphingorhabdus_sp.JHSY0214.</title>
        <authorList>
            <person name="Yoo J.H."/>
            <person name="Bae J.W."/>
        </authorList>
    </citation>
    <scope>NUCLEOTIDE SEQUENCE [LARGE SCALE GENOMIC DNA]</scope>
    <source>
        <strain evidence="7 8">JHSY0214</strain>
    </source>
</reference>
<dbReference type="Gene3D" id="3.40.50.150">
    <property type="entry name" value="Vaccinia Virus protein VP39"/>
    <property type="match status" value="1"/>
</dbReference>
<sequence>MTNTWKVTLPCTREEADSLSEDNLFISSTDSVPTVVTREADPESPDDWVIEIYCDANPDAAFLKEIAELSPSAKLSKTIPAVEELGNEDWVTMSQQGLEPLRAGRFYVHTSNSPPLDDKSVRNICIDAGQAFGTGHHETTMCCLESLDRLKRLGQQYDNIIDVGTGTGLLAFAARDLWPTAQIIASDIDPVAIEVSAQNAAVNNVAIGHSRRAIRLETSNGLDHPAIGQRAPYDLIIANILAGPLIALAPQIAAAAASNTVLVLAGLLKAQRLDVLHAYIRVGFRLRHSRVENEWPCLTLVKAREYGLAKTHRIIRSPLASDYFGEC</sequence>
<dbReference type="EMBL" id="CP071794">
    <property type="protein sequence ID" value="QTD56652.1"/>
    <property type="molecule type" value="Genomic_DNA"/>
</dbReference>
<evidence type="ECO:0000256" key="4">
    <source>
        <dbReference type="ARBA" id="ARBA00022679"/>
    </source>
</evidence>
<comment type="catalytic activity">
    <reaction evidence="6">
        <text>L-lysyl-[protein] + 3 S-adenosyl-L-methionine = N(6),N(6),N(6)-trimethyl-L-lysyl-[protein] + 3 S-adenosyl-L-homocysteine + 3 H(+)</text>
        <dbReference type="Rhea" id="RHEA:54192"/>
        <dbReference type="Rhea" id="RHEA-COMP:9752"/>
        <dbReference type="Rhea" id="RHEA-COMP:13826"/>
        <dbReference type="ChEBI" id="CHEBI:15378"/>
        <dbReference type="ChEBI" id="CHEBI:29969"/>
        <dbReference type="ChEBI" id="CHEBI:57856"/>
        <dbReference type="ChEBI" id="CHEBI:59789"/>
        <dbReference type="ChEBI" id="CHEBI:61961"/>
    </reaction>
</comment>
<dbReference type="InterPro" id="IPR004498">
    <property type="entry name" value="Ribosomal_PrmA_MeTrfase"/>
</dbReference>
<keyword evidence="7" id="KW-0689">Ribosomal protein</keyword>
<dbReference type="HAMAP" id="MF_00735">
    <property type="entry name" value="Methyltr_PrmA"/>
    <property type="match status" value="1"/>
</dbReference>
<gene>
    <name evidence="6" type="primary">prmA</name>
    <name evidence="7" type="ORF">J4G78_03420</name>
</gene>